<evidence type="ECO:0000313" key="2">
    <source>
        <dbReference type="EMBL" id="PLW45280.1"/>
    </source>
</evidence>
<feature type="compositionally biased region" description="Acidic residues" evidence="1">
    <location>
        <begin position="303"/>
        <end position="312"/>
    </location>
</feature>
<feature type="region of interest" description="Disordered" evidence="1">
    <location>
        <begin position="205"/>
        <end position="229"/>
    </location>
</feature>
<accession>A0A2N5V5M1</accession>
<proteinExistence type="predicted"/>
<organism evidence="2 3">
    <name type="scientific">Puccinia coronata f. sp. avenae</name>
    <dbReference type="NCBI Taxonomy" id="200324"/>
    <lineage>
        <taxon>Eukaryota</taxon>
        <taxon>Fungi</taxon>
        <taxon>Dikarya</taxon>
        <taxon>Basidiomycota</taxon>
        <taxon>Pucciniomycotina</taxon>
        <taxon>Pucciniomycetes</taxon>
        <taxon>Pucciniales</taxon>
        <taxon>Pucciniaceae</taxon>
        <taxon>Puccinia</taxon>
    </lineage>
</organism>
<dbReference type="AlphaFoldDB" id="A0A2N5V5M1"/>
<sequence length="668" mass="75405">MRSSNIEIDSSSQPQHRRSQRIVSTESDEDQGSSTSGPHSLRPDILSKRPVRSHLTNHGNQNKIDGDFPDVNTLKVVDLQFHLRKFNVPFSSRERKGSLSAKYKNLVAIHQSRIAIQQSRKESPIPSPPNPENPRASEENHQCSDSPMQLCPENEQARPDPLTHRPQPPISTWVPNPNIPNCPRPGQSFLQAREEPLLSANRVRSWGADVSPTTDNGDINTNPPSSPRSVKATLNDYMRNSEQVDLFLNQIGTIAQGITNLNISVQALPAILSHIVGLNDRSPTIGENTTGARRRQSHSDPSSDSDEEEEDAGPSSRRARLCTDLTSAVRLHCATLYGRCMKDGATPPGGTLPPPASDEEQREWIFRIDAPAEPSTDSEDDENDSAMNLDRDPHFPYPDGPGHKLASPQAIKIIWNMMKISKVKSFRPDLSQPMNSPGNKFLWNLAKQSFLKLIECGEYASLNLELCPKKDLDRAFKTHVEQYLVRMHRQNTSWSDERRKLTEKRKRRVSRLKTLRGWRLDEVLRHSRLTHLVPIIQACCSDDDTDDEAPVPSPTESLTRSSRPIKRVIVNELPWRHAQVKRLMIAIDRLRSQRLVESLENLNAPPPRERKRVEHPRVSTLPHPIGLPVTFYSDVWMNKLLVYKAEALDSKIHGPPLNHFITIAETLL</sequence>
<evidence type="ECO:0000256" key="1">
    <source>
        <dbReference type="SAM" id="MobiDB-lite"/>
    </source>
</evidence>
<feature type="region of interest" description="Disordered" evidence="1">
    <location>
        <begin position="372"/>
        <end position="402"/>
    </location>
</feature>
<name>A0A2N5V5M1_9BASI</name>
<dbReference type="EMBL" id="PGCI01000050">
    <property type="protein sequence ID" value="PLW45280.1"/>
    <property type="molecule type" value="Genomic_DNA"/>
</dbReference>
<feature type="compositionally biased region" description="Polar residues" evidence="1">
    <location>
        <begin position="281"/>
        <end position="291"/>
    </location>
</feature>
<feature type="compositionally biased region" description="Polar residues" evidence="1">
    <location>
        <begin position="211"/>
        <end position="223"/>
    </location>
</feature>
<dbReference type="Proteomes" id="UP000235392">
    <property type="component" value="Unassembled WGS sequence"/>
</dbReference>
<evidence type="ECO:0000313" key="3">
    <source>
        <dbReference type="Proteomes" id="UP000235392"/>
    </source>
</evidence>
<gene>
    <name evidence="2" type="ORF">PCASD_04040</name>
</gene>
<reference evidence="2 3" key="1">
    <citation type="submission" date="2017-11" db="EMBL/GenBank/DDBJ databases">
        <title>De novo assembly and phasing of dikaryotic genomes from two isolates of Puccinia coronata f. sp. avenae, the causal agent of oat crown rust.</title>
        <authorList>
            <person name="Miller M.E."/>
            <person name="Zhang Y."/>
            <person name="Omidvar V."/>
            <person name="Sperschneider J."/>
            <person name="Schwessinger B."/>
            <person name="Raley C."/>
            <person name="Palmer J.M."/>
            <person name="Garnica D."/>
            <person name="Upadhyaya N."/>
            <person name="Rathjen J."/>
            <person name="Taylor J.M."/>
            <person name="Park R.F."/>
            <person name="Dodds P.N."/>
            <person name="Hirsch C.D."/>
            <person name="Kianian S.F."/>
            <person name="Figueroa M."/>
        </authorList>
    </citation>
    <scope>NUCLEOTIDE SEQUENCE [LARGE SCALE GENOMIC DNA]</scope>
    <source>
        <strain evidence="2">12SD80</strain>
    </source>
</reference>
<comment type="caution">
    <text evidence="2">The sequence shown here is derived from an EMBL/GenBank/DDBJ whole genome shotgun (WGS) entry which is preliminary data.</text>
</comment>
<feature type="region of interest" description="Disordered" evidence="1">
    <location>
        <begin position="115"/>
        <end position="188"/>
    </location>
</feature>
<feature type="region of interest" description="Disordered" evidence="1">
    <location>
        <begin position="280"/>
        <end position="319"/>
    </location>
</feature>
<protein>
    <submittedName>
        <fullName evidence="2">Uncharacterized protein</fullName>
    </submittedName>
</protein>
<feature type="region of interest" description="Disordered" evidence="1">
    <location>
        <begin position="1"/>
        <end position="45"/>
    </location>
</feature>